<protein>
    <submittedName>
        <fullName evidence="4">Uncharacterized protein</fullName>
    </submittedName>
</protein>
<feature type="transmembrane region" description="Helical" evidence="2">
    <location>
        <begin position="35"/>
        <end position="55"/>
    </location>
</feature>
<keyword evidence="2" id="KW-0472">Membrane</keyword>
<evidence type="ECO:0000256" key="1">
    <source>
        <dbReference type="SAM" id="MobiDB-lite"/>
    </source>
</evidence>
<dbReference type="EMBL" id="HBED01046917">
    <property type="protein sequence ID" value="CAD8325179.1"/>
    <property type="molecule type" value="Transcribed_RNA"/>
</dbReference>
<feature type="region of interest" description="Disordered" evidence="1">
    <location>
        <begin position="123"/>
        <end position="143"/>
    </location>
</feature>
<reference evidence="4" key="1">
    <citation type="submission" date="2021-01" db="EMBL/GenBank/DDBJ databases">
        <authorList>
            <person name="Corre E."/>
            <person name="Pelletier E."/>
            <person name="Niang G."/>
            <person name="Scheremetjew M."/>
            <person name="Finn R."/>
            <person name="Kale V."/>
            <person name="Holt S."/>
            <person name="Cochrane G."/>
            <person name="Meng A."/>
            <person name="Brown T."/>
            <person name="Cohen L."/>
        </authorList>
    </citation>
    <scope>NUCLEOTIDE SEQUENCE</scope>
    <source>
        <strain evidence="4">CCMP147</strain>
    </source>
</reference>
<keyword evidence="2" id="KW-1133">Transmembrane helix</keyword>
<feature type="compositionally biased region" description="Polar residues" evidence="1">
    <location>
        <begin position="127"/>
        <end position="141"/>
    </location>
</feature>
<name>A0A6U2IKH6_9STRA</name>
<accession>A0A6U2IKH6</accession>
<organism evidence="4">
    <name type="scientific">Pseudictyota dubia</name>
    <dbReference type="NCBI Taxonomy" id="2749911"/>
    <lineage>
        <taxon>Eukaryota</taxon>
        <taxon>Sar</taxon>
        <taxon>Stramenopiles</taxon>
        <taxon>Ochrophyta</taxon>
        <taxon>Bacillariophyta</taxon>
        <taxon>Mediophyceae</taxon>
        <taxon>Biddulphiophycidae</taxon>
        <taxon>Eupodiscales</taxon>
        <taxon>Odontellaceae</taxon>
        <taxon>Pseudictyota</taxon>
    </lineage>
</organism>
<evidence type="ECO:0000256" key="2">
    <source>
        <dbReference type="SAM" id="Phobius"/>
    </source>
</evidence>
<dbReference type="AlphaFoldDB" id="A0A6U2IKH6"/>
<evidence type="ECO:0000313" key="3">
    <source>
        <dbReference type="EMBL" id="CAD8325179.1"/>
    </source>
</evidence>
<keyword evidence="2" id="KW-0812">Transmembrane</keyword>
<sequence length="198" mass="22814">MKPICTTEEDHKEKIQEPTIQSATTPRRIHAMARYYPCFLAFAAAAATPATAFVINGRSRASVTVLSQERTSWSEYKHDYVDPRVPHASPHEPDVDEASARRRAIADEFWLEQFKDEKDKLHHMMDSGSTKGPESSSQPKETWSHYKHDYVEPLTFHSPPIETTAGEDSDAVRRREIADEFWLEKFMDDREKLRHLSA</sequence>
<evidence type="ECO:0000313" key="4">
    <source>
        <dbReference type="EMBL" id="CAD8325180.1"/>
    </source>
</evidence>
<gene>
    <name evidence="3" type="ORF">TDUB1175_LOCUS23599</name>
    <name evidence="4" type="ORF">TDUB1175_LOCUS23600</name>
</gene>
<dbReference type="EMBL" id="HBED01046918">
    <property type="protein sequence ID" value="CAD8325180.1"/>
    <property type="molecule type" value="Transcribed_RNA"/>
</dbReference>
<proteinExistence type="predicted"/>